<sequence length="243" mass="27648">MGDSTSFCIESVAIQMKKLSEANDDEPVIEDVELPVFVDVYEELCKFIGMLGKIFEFVEKDVREKIDLLRELHTANPDGYQSVLKMVAVEKADVLPHKNKESGAIAVLHLNRALEFIVEFMYAAVAATNEDSIAKVCKDCYDGTLAKHHPWLIRTAVKVAVYTLPSREKMLEYIKGKYFCLKIRRKSGSGTFRNVPEPKINLKKTDIYGAARNEKRSAQIFPENVQKAAAHVRKHRKQFSIRK</sequence>
<keyword evidence="3" id="KW-1185">Reference proteome</keyword>
<dbReference type="GO" id="GO:1902388">
    <property type="term" value="F:ceramide 1-phosphate transfer activity"/>
    <property type="evidence" value="ECO:0007669"/>
    <property type="project" value="TreeGrafter"/>
</dbReference>
<organism evidence="2 3">
    <name type="scientific">Caenorhabditis japonica</name>
    <dbReference type="NCBI Taxonomy" id="281687"/>
    <lineage>
        <taxon>Eukaryota</taxon>
        <taxon>Metazoa</taxon>
        <taxon>Ecdysozoa</taxon>
        <taxon>Nematoda</taxon>
        <taxon>Chromadorea</taxon>
        <taxon>Rhabditida</taxon>
        <taxon>Rhabditina</taxon>
        <taxon>Rhabditomorpha</taxon>
        <taxon>Rhabditoidea</taxon>
        <taxon>Rhabditidae</taxon>
        <taxon>Peloderinae</taxon>
        <taxon>Caenorhabditis</taxon>
    </lineage>
</organism>
<evidence type="ECO:0000259" key="1">
    <source>
        <dbReference type="Pfam" id="PF08718"/>
    </source>
</evidence>
<feature type="domain" description="Glycolipid transfer protein" evidence="1">
    <location>
        <begin position="33"/>
        <end position="175"/>
    </location>
</feature>
<dbReference type="PANTHER" id="PTHR10219:SF43">
    <property type="entry name" value="GLYCOLIPID TRANSFER PROTEIN DOMAIN-CONTAINING PROTEIN"/>
    <property type="match status" value="1"/>
</dbReference>
<evidence type="ECO:0000313" key="2">
    <source>
        <dbReference type="EnsemblMetazoa" id="CJA01586.1"/>
    </source>
</evidence>
<dbReference type="GO" id="GO:1902387">
    <property type="term" value="F:ceramide 1-phosphate binding"/>
    <property type="evidence" value="ECO:0007669"/>
    <property type="project" value="TreeGrafter"/>
</dbReference>
<dbReference type="InterPro" id="IPR036497">
    <property type="entry name" value="GLTP_sf"/>
</dbReference>
<evidence type="ECO:0000313" key="3">
    <source>
        <dbReference type="Proteomes" id="UP000005237"/>
    </source>
</evidence>
<dbReference type="EnsemblMetazoa" id="CJA01586.1">
    <property type="protein sequence ID" value="CJA01586.1"/>
    <property type="gene ID" value="WBGene00120790"/>
</dbReference>
<protein>
    <submittedName>
        <fullName evidence="2">GLTP domain-containing protein</fullName>
    </submittedName>
</protein>
<dbReference type="Gene3D" id="1.10.3520.10">
    <property type="entry name" value="Glycolipid transfer protein"/>
    <property type="match status" value="1"/>
</dbReference>
<dbReference type="GO" id="GO:0016020">
    <property type="term" value="C:membrane"/>
    <property type="evidence" value="ECO:0007669"/>
    <property type="project" value="TreeGrafter"/>
</dbReference>
<dbReference type="AlphaFoldDB" id="A0A8R1DGU0"/>
<name>A0A8R1DGU0_CAEJA</name>
<dbReference type="Pfam" id="PF08718">
    <property type="entry name" value="GLTP"/>
    <property type="match status" value="1"/>
</dbReference>
<reference evidence="3" key="1">
    <citation type="submission" date="2010-08" db="EMBL/GenBank/DDBJ databases">
        <authorList>
            <consortium name="Caenorhabditis japonica Sequencing Consortium"/>
            <person name="Wilson R.K."/>
        </authorList>
    </citation>
    <scope>NUCLEOTIDE SEQUENCE [LARGE SCALE GENOMIC DNA]</scope>
    <source>
        <strain evidence="3">DF5081</strain>
    </source>
</reference>
<dbReference type="Proteomes" id="UP000005237">
    <property type="component" value="Unassembled WGS sequence"/>
</dbReference>
<proteinExistence type="predicted"/>
<accession>A0A8R1DGU0</accession>
<dbReference type="SUPFAM" id="SSF110004">
    <property type="entry name" value="Glycolipid transfer protein, GLTP"/>
    <property type="match status" value="1"/>
</dbReference>
<dbReference type="GO" id="GO:0005829">
    <property type="term" value="C:cytosol"/>
    <property type="evidence" value="ECO:0007669"/>
    <property type="project" value="TreeGrafter"/>
</dbReference>
<dbReference type="InterPro" id="IPR014830">
    <property type="entry name" value="Glycolipid_transfer_prot_dom"/>
</dbReference>
<reference evidence="2" key="2">
    <citation type="submission" date="2022-06" db="UniProtKB">
        <authorList>
            <consortium name="EnsemblMetazoa"/>
        </authorList>
    </citation>
    <scope>IDENTIFICATION</scope>
    <source>
        <strain evidence="2">DF5081</strain>
    </source>
</reference>
<dbReference type="PANTHER" id="PTHR10219">
    <property type="entry name" value="GLYCOLIPID TRANSFER PROTEIN-RELATED"/>
    <property type="match status" value="1"/>
</dbReference>